<evidence type="ECO:0000313" key="1">
    <source>
        <dbReference type="EMBL" id="JAD62651.1"/>
    </source>
</evidence>
<protein>
    <submittedName>
        <fullName evidence="1">Uncharacterized protein</fullName>
    </submittedName>
</protein>
<dbReference type="EMBL" id="GBRH01235244">
    <property type="protein sequence ID" value="JAD62651.1"/>
    <property type="molecule type" value="Transcribed_RNA"/>
</dbReference>
<dbReference type="AlphaFoldDB" id="A0A0A9BH49"/>
<name>A0A0A9BH49_ARUDO</name>
<reference evidence="1" key="2">
    <citation type="journal article" date="2015" name="Data Brief">
        <title>Shoot transcriptome of the giant reed, Arundo donax.</title>
        <authorList>
            <person name="Barrero R.A."/>
            <person name="Guerrero F.D."/>
            <person name="Moolhuijzen P."/>
            <person name="Goolsby J.A."/>
            <person name="Tidwell J."/>
            <person name="Bellgard S.E."/>
            <person name="Bellgard M.I."/>
        </authorList>
    </citation>
    <scope>NUCLEOTIDE SEQUENCE</scope>
    <source>
        <tissue evidence="1">Shoot tissue taken approximately 20 cm above the soil surface</tissue>
    </source>
</reference>
<reference evidence="1" key="1">
    <citation type="submission" date="2014-09" db="EMBL/GenBank/DDBJ databases">
        <authorList>
            <person name="Magalhaes I.L.F."/>
            <person name="Oliveira U."/>
            <person name="Santos F.R."/>
            <person name="Vidigal T.H.D.A."/>
            <person name="Brescovit A.D."/>
            <person name="Santos A.J."/>
        </authorList>
    </citation>
    <scope>NUCLEOTIDE SEQUENCE</scope>
    <source>
        <tissue evidence="1">Shoot tissue taken approximately 20 cm above the soil surface</tissue>
    </source>
</reference>
<organism evidence="1">
    <name type="scientific">Arundo donax</name>
    <name type="common">Giant reed</name>
    <name type="synonym">Donax arundinaceus</name>
    <dbReference type="NCBI Taxonomy" id="35708"/>
    <lineage>
        <taxon>Eukaryota</taxon>
        <taxon>Viridiplantae</taxon>
        <taxon>Streptophyta</taxon>
        <taxon>Embryophyta</taxon>
        <taxon>Tracheophyta</taxon>
        <taxon>Spermatophyta</taxon>
        <taxon>Magnoliopsida</taxon>
        <taxon>Liliopsida</taxon>
        <taxon>Poales</taxon>
        <taxon>Poaceae</taxon>
        <taxon>PACMAD clade</taxon>
        <taxon>Arundinoideae</taxon>
        <taxon>Arundineae</taxon>
        <taxon>Arundo</taxon>
    </lineage>
</organism>
<proteinExistence type="predicted"/>
<accession>A0A0A9BH49</accession>
<sequence>MSVPKLLYVIDVVRELPTFSFKLTSMVLEAFKIQNTDHPSIKFMCIHERIRYGFRCEIILFREKHMTRQPTRRVKT</sequence>